<dbReference type="AlphaFoldDB" id="A0AAW1S2L2"/>
<dbReference type="InterPro" id="IPR021130">
    <property type="entry name" value="PRib-ATP_PPHydrolase-like"/>
</dbReference>
<dbReference type="SUPFAM" id="SSF141734">
    <property type="entry name" value="HisI-like"/>
    <property type="match status" value="1"/>
</dbReference>
<organism evidence="12 13">
    <name type="scientific">Apatococcus lobatus</name>
    <dbReference type="NCBI Taxonomy" id="904363"/>
    <lineage>
        <taxon>Eukaryota</taxon>
        <taxon>Viridiplantae</taxon>
        <taxon>Chlorophyta</taxon>
        <taxon>core chlorophytes</taxon>
        <taxon>Trebouxiophyceae</taxon>
        <taxon>Chlorellales</taxon>
        <taxon>Chlorellaceae</taxon>
        <taxon>Apatococcus</taxon>
    </lineage>
</organism>
<keyword evidence="9" id="KW-0368">Histidine biosynthesis</keyword>
<evidence type="ECO:0000256" key="10">
    <source>
        <dbReference type="ARBA" id="ARBA00023268"/>
    </source>
</evidence>
<evidence type="ECO:0000313" key="12">
    <source>
        <dbReference type="EMBL" id="KAK9840342.1"/>
    </source>
</evidence>
<evidence type="ECO:0000256" key="6">
    <source>
        <dbReference type="ARBA" id="ARBA00022741"/>
    </source>
</evidence>
<keyword evidence="7" id="KW-0378">Hydrolase</keyword>
<evidence type="ECO:0000256" key="7">
    <source>
        <dbReference type="ARBA" id="ARBA00022801"/>
    </source>
</evidence>
<dbReference type="InterPro" id="IPR038019">
    <property type="entry name" value="PRib_AMP_CycHydrolase_sf"/>
</dbReference>
<evidence type="ECO:0000256" key="8">
    <source>
        <dbReference type="ARBA" id="ARBA00022840"/>
    </source>
</evidence>
<dbReference type="InterPro" id="IPR002496">
    <property type="entry name" value="PRib_AMP_CycHydrolase_dom"/>
</dbReference>
<gene>
    <name evidence="12" type="ORF">WJX74_007902</name>
</gene>
<comment type="caution">
    <text evidence="12">The sequence shown here is derived from an EMBL/GenBank/DDBJ whole genome shotgun (WGS) entry which is preliminary data.</text>
</comment>
<keyword evidence="6" id="KW-0547">Nucleotide-binding</keyword>
<evidence type="ECO:0000256" key="5">
    <source>
        <dbReference type="ARBA" id="ARBA00022605"/>
    </source>
</evidence>
<keyword evidence="8" id="KW-0067">ATP-binding</keyword>
<dbReference type="GO" id="GO:0000105">
    <property type="term" value="P:L-histidine biosynthetic process"/>
    <property type="evidence" value="ECO:0007669"/>
    <property type="project" value="UniProtKB-KW"/>
</dbReference>
<comment type="pathway">
    <text evidence="3">Amino-acid biosynthesis; L-histidine biosynthesis; L-histidine from 5-phospho-alpha-D-ribose 1-diphosphate: step 3/9.</text>
</comment>
<reference evidence="12 13" key="1">
    <citation type="journal article" date="2024" name="Nat. Commun.">
        <title>Phylogenomics reveals the evolutionary origins of lichenization in chlorophyte algae.</title>
        <authorList>
            <person name="Puginier C."/>
            <person name="Libourel C."/>
            <person name="Otte J."/>
            <person name="Skaloud P."/>
            <person name="Haon M."/>
            <person name="Grisel S."/>
            <person name="Petersen M."/>
            <person name="Berrin J.G."/>
            <person name="Delaux P.M."/>
            <person name="Dal Grande F."/>
            <person name="Keller J."/>
        </authorList>
    </citation>
    <scope>NUCLEOTIDE SEQUENCE [LARGE SCALE GENOMIC DNA]</scope>
    <source>
        <strain evidence="12 13">SAG 2145</strain>
    </source>
</reference>
<dbReference type="SUPFAM" id="SSF101386">
    <property type="entry name" value="all-alpha NTP pyrophosphatases"/>
    <property type="match status" value="1"/>
</dbReference>
<evidence type="ECO:0000313" key="13">
    <source>
        <dbReference type="Proteomes" id="UP001438707"/>
    </source>
</evidence>
<evidence type="ECO:0000256" key="1">
    <source>
        <dbReference type="ARBA" id="ARBA00000024"/>
    </source>
</evidence>
<evidence type="ECO:0000259" key="11">
    <source>
        <dbReference type="Pfam" id="PF01502"/>
    </source>
</evidence>
<dbReference type="Proteomes" id="UP001438707">
    <property type="component" value="Unassembled WGS sequence"/>
</dbReference>
<feature type="domain" description="Phosphoribosyl-AMP cyclohydrolase" evidence="11">
    <location>
        <begin position="80"/>
        <end position="153"/>
    </location>
</feature>
<protein>
    <recommendedName>
        <fullName evidence="11">Phosphoribosyl-AMP cyclohydrolase domain-containing protein</fullName>
    </recommendedName>
</protein>
<dbReference type="GO" id="GO:0004636">
    <property type="term" value="F:phosphoribosyl-ATP diphosphatase activity"/>
    <property type="evidence" value="ECO:0007669"/>
    <property type="project" value="UniProtKB-EC"/>
</dbReference>
<name>A0AAW1S2L2_9CHLO</name>
<evidence type="ECO:0000256" key="3">
    <source>
        <dbReference type="ARBA" id="ARBA00005169"/>
    </source>
</evidence>
<dbReference type="Pfam" id="PF01503">
    <property type="entry name" value="PRA-PH"/>
    <property type="match status" value="1"/>
</dbReference>
<comment type="pathway">
    <text evidence="4">Amino-acid biosynthesis; L-histidine biosynthesis; L-histidine from 5-phospho-alpha-D-ribose 1-diphosphate: step 2/9.</text>
</comment>
<dbReference type="FunFam" id="3.10.20.810:FF:000001">
    <property type="entry name" value="Histidine biosynthesis bifunctional protein HisIE"/>
    <property type="match status" value="1"/>
</dbReference>
<dbReference type="GO" id="GO:0005524">
    <property type="term" value="F:ATP binding"/>
    <property type="evidence" value="ECO:0007669"/>
    <property type="project" value="UniProtKB-KW"/>
</dbReference>
<dbReference type="EMBL" id="JALJOS010000004">
    <property type="protein sequence ID" value="KAK9840342.1"/>
    <property type="molecule type" value="Genomic_DNA"/>
</dbReference>
<comment type="catalytic activity">
    <reaction evidence="1">
        <text>1-(5-phospho-beta-D-ribosyl)-5'-AMP + H2O = 1-(5-phospho-beta-D-ribosyl)-5-[(5-phospho-beta-D-ribosylamino)methylideneamino]imidazole-4-carboxamide</text>
        <dbReference type="Rhea" id="RHEA:20049"/>
        <dbReference type="ChEBI" id="CHEBI:15377"/>
        <dbReference type="ChEBI" id="CHEBI:58435"/>
        <dbReference type="ChEBI" id="CHEBI:59457"/>
        <dbReference type="EC" id="3.5.4.19"/>
    </reaction>
</comment>
<sequence length="287" mass="32302">MVPLQSPLLRACSRRPVVLRRTRRRQAKRPCQRNVCCQQQQAAVSPAPAKTDALLDSLKWDQNGLITAIVQHVDTGEVLMQAFANRLAVQQTLLSRRATFYSRSRREQWCKGDTSGNHINVLGMYLDCDKDALIYLGDPVGPSCHTGAHTCWFTELQQEPHGLRLEGEHTSGRHVPRTTLYALEATIAERRAAMSQQQPGEKPSWTAKLLSKPELLCSKIREEAGELCQTLEENEGSDRAASEMADLLYHSMVLLNLQEVPMEKVLSKLRQRFATSGVEEKESRKAQ</sequence>
<dbReference type="InterPro" id="IPR008179">
    <property type="entry name" value="HisE"/>
</dbReference>
<dbReference type="CDD" id="cd11534">
    <property type="entry name" value="NTP-PPase_HisIE_like"/>
    <property type="match status" value="1"/>
</dbReference>
<dbReference type="NCBIfam" id="TIGR03188">
    <property type="entry name" value="histidine_hisI"/>
    <property type="match status" value="1"/>
</dbReference>
<dbReference type="PANTHER" id="PTHR42945">
    <property type="entry name" value="HISTIDINE BIOSYNTHESIS BIFUNCTIONAL PROTEIN"/>
    <property type="match status" value="1"/>
</dbReference>
<dbReference type="NCBIfam" id="NF000768">
    <property type="entry name" value="PRK00051.1"/>
    <property type="match status" value="1"/>
</dbReference>
<evidence type="ECO:0000256" key="4">
    <source>
        <dbReference type="ARBA" id="ARBA00005204"/>
    </source>
</evidence>
<dbReference type="Gene3D" id="1.10.287.1080">
    <property type="entry name" value="MazG-like"/>
    <property type="match status" value="1"/>
</dbReference>
<dbReference type="Pfam" id="PF01502">
    <property type="entry name" value="PRA-CH"/>
    <property type="match status" value="1"/>
</dbReference>
<keyword evidence="13" id="KW-1185">Reference proteome</keyword>
<proteinExistence type="predicted"/>
<accession>A0AAW1S2L2</accession>
<keyword evidence="5" id="KW-0028">Amino-acid biosynthesis</keyword>
<keyword evidence="10" id="KW-0511">Multifunctional enzyme</keyword>
<dbReference type="Gene3D" id="3.10.20.810">
    <property type="entry name" value="Phosphoribosyl-AMP cyclohydrolase"/>
    <property type="match status" value="1"/>
</dbReference>
<dbReference type="PANTHER" id="PTHR42945:SF1">
    <property type="entry name" value="HISTIDINE BIOSYNTHESIS BIFUNCTIONAL PROTEIN HIS7"/>
    <property type="match status" value="1"/>
</dbReference>
<comment type="catalytic activity">
    <reaction evidence="2">
        <text>1-(5-phospho-beta-D-ribosyl)-ATP + H2O = 1-(5-phospho-beta-D-ribosyl)-5'-AMP + diphosphate + H(+)</text>
        <dbReference type="Rhea" id="RHEA:22828"/>
        <dbReference type="ChEBI" id="CHEBI:15377"/>
        <dbReference type="ChEBI" id="CHEBI:15378"/>
        <dbReference type="ChEBI" id="CHEBI:33019"/>
        <dbReference type="ChEBI" id="CHEBI:59457"/>
        <dbReference type="ChEBI" id="CHEBI:73183"/>
        <dbReference type="EC" id="3.6.1.31"/>
    </reaction>
</comment>
<dbReference type="GO" id="GO:0004635">
    <property type="term" value="F:phosphoribosyl-AMP cyclohydrolase activity"/>
    <property type="evidence" value="ECO:0007669"/>
    <property type="project" value="UniProtKB-EC"/>
</dbReference>
<evidence type="ECO:0000256" key="2">
    <source>
        <dbReference type="ARBA" id="ARBA00001460"/>
    </source>
</evidence>
<evidence type="ECO:0000256" key="9">
    <source>
        <dbReference type="ARBA" id="ARBA00023102"/>
    </source>
</evidence>